<evidence type="ECO:0000313" key="2">
    <source>
        <dbReference type="EMBL" id="CAH1440012.1"/>
    </source>
</evidence>
<keyword evidence="3" id="KW-1185">Reference proteome</keyword>
<feature type="region of interest" description="Disordered" evidence="1">
    <location>
        <begin position="1"/>
        <end position="69"/>
    </location>
</feature>
<proteinExistence type="predicted"/>
<dbReference type="EMBL" id="CAKMRJ010005412">
    <property type="protein sequence ID" value="CAH1440012.1"/>
    <property type="molecule type" value="Genomic_DNA"/>
</dbReference>
<organism evidence="2 3">
    <name type="scientific">Lactuca virosa</name>
    <dbReference type="NCBI Taxonomy" id="75947"/>
    <lineage>
        <taxon>Eukaryota</taxon>
        <taxon>Viridiplantae</taxon>
        <taxon>Streptophyta</taxon>
        <taxon>Embryophyta</taxon>
        <taxon>Tracheophyta</taxon>
        <taxon>Spermatophyta</taxon>
        <taxon>Magnoliopsida</taxon>
        <taxon>eudicotyledons</taxon>
        <taxon>Gunneridae</taxon>
        <taxon>Pentapetalae</taxon>
        <taxon>asterids</taxon>
        <taxon>campanulids</taxon>
        <taxon>Asterales</taxon>
        <taxon>Asteraceae</taxon>
        <taxon>Cichorioideae</taxon>
        <taxon>Cichorieae</taxon>
        <taxon>Lactucinae</taxon>
        <taxon>Lactuca</taxon>
    </lineage>
</organism>
<gene>
    <name evidence="2" type="ORF">LVIROSA_LOCUS26174</name>
</gene>
<evidence type="ECO:0000256" key="1">
    <source>
        <dbReference type="SAM" id="MobiDB-lite"/>
    </source>
</evidence>
<dbReference type="Proteomes" id="UP001157418">
    <property type="component" value="Unassembled WGS sequence"/>
</dbReference>
<reference evidence="2 3" key="1">
    <citation type="submission" date="2022-01" db="EMBL/GenBank/DDBJ databases">
        <authorList>
            <person name="Xiong W."/>
            <person name="Schranz E."/>
        </authorList>
    </citation>
    <scope>NUCLEOTIDE SEQUENCE [LARGE SCALE GENOMIC DNA]</scope>
</reference>
<dbReference type="AlphaFoldDB" id="A0AAU9NQ74"/>
<evidence type="ECO:0000313" key="3">
    <source>
        <dbReference type="Proteomes" id="UP001157418"/>
    </source>
</evidence>
<protein>
    <submittedName>
        <fullName evidence="2">Uncharacterized protein</fullName>
    </submittedName>
</protein>
<comment type="caution">
    <text evidence="2">The sequence shown here is derived from an EMBL/GenBank/DDBJ whole genome shotgun (WGS) entry which is preliminary data.</text>
</comment>
<name>A0AAU9NQ74_9ASTR</name>
<sequence length="111" mass="12167">MLSSFSRDPPSSGCHLPRRSQRPSATSSPPFVTASDADPRDLPPPPVLRSLPSPAFPLRPSHTEHTLRPPIFGVPVRHHLRLSLVMADSDFGVVEAGKTRRNNPIVMIFSL</sequence>
<accession>A0AAU9NQ74</accession>